<name>A0ABY8Q7U1_9RHOB</name>
<reference evidence="2 3" key="1">
    <citation type="submission" date="2023-04" db="EMBL/GenBank/DDBJ databases">
        <title>YMD61, complete Genome.</title>
        <authorList>
            <person name="Zhang J."/>
        </authorList>
    </citation>
    <scope>NUCLEOTIDE SEQUENCE [LARGE SCALE GENOMIC DNA]</scope>
    <source>
        <strain evidence="2 3">YMD61</strain>
    </source>
</reference>
<feature type="chain" id="PRO_5045466255" evidence="1">
    <location>
        <begin position="20"/>
        <end position="460"/>
    </location>
</feature>
<feature type="signal peptide" evidence="1">
    <location>
        <begin position="1"/>
        <end position="19"/>
    </location>
</feature>
<evidence type="ECO:0000256" key="1">
    <source>
        <dbReference type="SAM" id="SignalP"/>
    </source>
</evidence>
<dbReference type="InterPro" id="IPR021323">
    <property type="entry name" value="DUF2927"/>
</dbReference>
<evidence type="ECO:0000313" key="3">
    <source>
        <dbReference type="Proteomes" id="UP001230978"/>
    </source>
</evidence>
<keyword evidence="3" id="KW-1185">Reference proteome</keyword>
<dbReference type="EMBL" id="CP124535">
    <property type="protein sequence ID" value="WGV16717.1"/>
    <property type="molecule type" value="Genomic_DNA"/>
</dbReference>
<dbReference type="Pfam" id="PF11150">
    <property type="entry name" value="DUF2927"/>
    <property type="match status" value="1"/>
</dbReference>
<gene>
    <name evidence="2" type="ORF">QF092_02560</name>
</gene>
<proteinExistence type="predicted"/>
<dbReference type="Proteomes" id="UP001230978">
    <property type="component" value="Chromosome"/>
</dbReference>
<keyword evidence="1" id="KW-0732">Signal</keyword>
<accession>A0ABY8Q7U1</accession>
<evidence type="ECO:0000313" key="2">
    <source>
        <dbReference type="EMBL" id="WGV16717.1"/>
    </source>
</evidence>
<dbReference type="RefSeq" id="WP_281467339.1">
    <property type="nucleotide sequence ID" value="NZ_CP124535.1"/>
</dbReference>
<dbReference type="PROSITE" id="PS51257">
    <property type="entry name" value="PROKAR_LIPOPROTEIN"/>
    <property type="match status" value="1"/>
</dbReference>
<organism evidence="2 3">
    <name type="scientific">Fuscovulum ytuae</name>
    <dbReference type="NCBI Taxonomy" id="3042299"/>
    <lineage>
        <taxon>Bacteria</taxon>
        <taxon>Pseudomonadati</taxon>
        <taxon>Pseudomonadota</taxon>
        <taxon>Alphaproteobacteria</taxon>
        <taxon>Rhodobacterales</taxon>
        <taxon>Paracoccaceae</taxon>
        <taxon>Fuscovulum</taxon>
    </lineage>
</organism>
<protein>
    <submittedName>
        <fullName evidence="2">DUF2927 domain-containing protein</fullName>
    </submittedName>
</protein>
<sequence>MRIYSALAALTFVLSGCVASTDAPVTMNTPAPVLSGAALAPMQSFNSHAIQPVARGNSDIANDFMDLAFQLESGRSLPVFTRFEAPITVAMIGQVPPSAHADLSRVMARLRSEAGIDIRPARPGETASVTIDFQPRATMRRAVPSAACFVVPRVSSFAEYRAARGNGSTDWATLTRRDRAAIIAPADTSPQEVRDCLHEELAQALGPLNDLYRLPDSVFNDDNFHTVLTSFDMLVLRAYYDDALSNGMSAPDVAARLPAILARLNPSGQGRGGRGDTTIAPRAWIEAVEAALSPRSTDGARQRAAERMLSIARAQGWQDNRLAFSWFALGRAQVGRDMGAATRSFRAAQAIWERLPDSAVRVAHVDMQLAAFALADGRFAESLALTDRAIPVVRRAENAALLATLLMIRSEANNALGRTAEANSARLDSLGWARYGFGTEAEVRARLSDISGLAANGRDG</sequence>